<dbReference type="Proteomes" id="UP000240569">
    <property type="component" value="Unassembled WGS sequence"/>
</dbReference>
<evidence type="ECO:0000256" key="1">
    <source>
        <dbReference type="SAM" id="Phobius"/>
    </source>
</evidence>
<comment type="caution">
    <text evidence="2">The sequence shown here is derived from an EMBL/GenBank/DDBJ whole genome shotgun (WGS) entry which is preliminary data.</text>
</comment>
<keyword evidence="1" id="KW-0812">Transmembrane</keyword>
<evidence type="ECO:0000313" key="2">
    <source>
        <dbReference type="EMBL" id="PSN85744.1"/>
    </source>
</evidence>
<keyword evidence="1" id="KW-1133">Transmembrane helix</keyword>
<gene>
    <name evidence="2" type="ORF">B9Q02_05095</name>
</gene>
<name>A0A2R6AH91_9ARCH</name>
<keyword evidence="1" id="KW-0472">Membrane</keyword>
<sequence>MQTEQLRELEKSQVLNCYMRQIVVPKVSKRRELKKEAHLKRQRKKKLVTQSVVLGSVLWLFCWLLDYALFSRSFLFFVTSATLGALIYPSIYLLAKRINENSALHTSGAAPLVDGGGVNALYVQGNWLDRWEREKSKERQNNTH</sequence>
<dbReference type="AlphaFoldDB" id="A0A2R6AH91"/>
<reference evidence="2 3" key="1">
    <citation type="submission" date="2017-04" db="EMBL/GenBank/DDBJ databases">
        <title>Novel microbial lineages endemic to geothermal iron-oxide mats fill important gaps in the evolutionary history of Archaea.</title>
        <authorList>
            <person name="Jay Z.J."/>
            <person name="Beam J.P."/>
            <person name="Dlakic M."/>
            <person name="Rusch D.B."/>
            <person name="Kozubal M.A."/>
            <person name="Inskeep W.P."/>
        </authorList>
    </citation>
    <scope>NUCLEOTIDE SEQUENCE [LARGE SCALE GENOMIC DNA]</scope>
    <source>
        <strain evidence="2">BE_D</strain>
    </source>
</reference>
<proteinExistence type="predicted"/>
<feature type="transmembrane region" description="Helical" evidence="1">
    <location>
        <begin position="74"/>
        <end position="95"/>
    </location>
</feature>
<evidence type="ECO:0000313" key="3">
    <source>
        <dbReference type="Proteomes" id="UP000240569"/>
    </source>
</evidence>
<dbReference type="EMBL" id="NEXD01000022">
    <property type="protein sequence ID" value="PSN85744.1"/>
    <property type="molecule type" value="Genomic_DNA"/>
</dbReference>
<protein>
    <submittedName>
        <fullName evidence="2">Uncharacterized protein</fullName>
    </submittedName>
</protein>
<feature type="transmembrane region" description="Helical" evidence="1">
    <location>
        <begin position="47"/>
        <end position="68"/>
    </location>
</feature>
<accession>A0A2R6AH91</accession>
<organism evidence="2 3">
    <name type="scientific">Candidatus Marsarchaeota G1 archaeon BE_D</name>
    <dbReference type="NCBI Taxonomy" id="1978156"/>
    <lineage>
        <taxon>Archaea</taxon>
        <taxon>Candidatus Marsarchaeota</taxon>
        <taxon>Candidatus Marsarchaeota group 1</taxon>
    </lineage>
</organism>